<dbReference type="UniPathway" id="UPA00034">
    <property type="reaction ID" value="UER00017"/>
</dbReference>
<dbReference type="InterPro" id="IPR005263">
    <property type="entry name" value="DapA"/>
</dbReference>
<dbReference type="AlphaFoldDB" id="H0ULW6"/>
<keyword evidence="17" id="KW-1185">Reference proteome</keyword>
<evidence type="ECO:0000256" key="5">
    <source>
        <dbReference type="ARBA" id="ARBA00022490"/>
    </source>
</evidence>
<comment type="subcellular location">
    <subcellularLocation>
        <location evidence="12">Cytoplasm</location>
    </subcellularLocation>
</comment>
<dbReference type="EMBL" id="CM001376">
    <property type="protein sequence ID" value="EHM12508.1"/>
    <property type="molecule type" value="Genomic_DNA"/>
</dbReference>
<comment type="function">
    <text evidence="1 12">Catalyzes the condensation of (S)-aspartate-beta-semialdehyde [(S)-ASA] and pyruvate to 4-hydroxy-tetrahydrodipicolinate (HTPA).</text>
</comment>
<comment type="subunit">
    <text evidence="12">Homotetramer; dimer of dimers.</text>
</comment>
<proteinExistence type="inferred from homology"/>
<keyword evidence="6 12" id="KW-0028">Amino-acid biosynthesis</keyword>
<protein>
    <recommendedName>
        <fullName evidence="4 12">4-hydroxy-tetrahydrodipicolinate synthase</fullName>
        <shortName evidence="12">HTPA synthase</shortName>
        <ecNumber evidence="4 12">4.3.3.7</ecNumber>
    </recommendedName>
</protein>
<dbReference type="PANTHER" id="PTHR12128:SF66">
    <property type="entry name" value="4-HYDROXY-2-OXOGLUTARATE ALDOLASE, MITOCHONDRIAL"/>
    <property type="match status" value="1"/>
</dbReference>
<dbReference type="eggNOG" id="COG0329">
    <property type="taxonomic scope" value="Bacteria"/>
</dbReference>
<dbReference type="PRINTS" id="PR00146">
    <property type="entry name" value="DHPICSNTHASE"/>
</dbReference>
<evidence type="ECO:0000256" key="2">
    <source>
        <dbReference type="ARBA" id="ARBA00005120"/>
    </source>
</evidence>
<keyword evidence="8 12" id="KW-0457">Lysine biosynthesis</keyword>
<dbReference type="Gene3D" id="3.20.20.70">
    <property type="entry name" value="Aldolase class I"/>
    <property type="match status" value="1"/>
</dbReference>
<evidence type="ECO:0000256" key="14">
    <source>
        <dbReference type="PIRSR" id="PIRSR001365-1"/>
    </source>
</evidence>
<evidence type="ECO:0000256" key="13">
    <source>
        <dbReference type="PIRNR" id="PIRNR001365"/>
    </source>
</evidence>
<dbReference type="NCBIfam" id="TIGR00674">
    <property type="entry name" value="dapA"/>
    <property type="match status" value="1"/>
</dbReference>
<dbReference type="OrthoDB" id="9782828at2"/>
<comment type="catalytic activity">
    <reaction evidence="11 12">
        <text>L-aspartate 4-semialdehyde + pyruvate = (2S,4S)-4-hydroxy-2,3,4,5-tetrahydrodipicolinate + H2O + H(+)</text>
        <dbReference type="Rhea" id="RHEA:34171"/>
        <dbReference type="ChEBI" id="CHEBI:15361"/>
        <dbReference type="ChEBI" id="CHEBI:15377"/>
        <dbReference type="ChEBI" id="CHEBI:15378"/>
        <dbReference type="ChEBI" id="CHEBI:67139"/>
        <dbReference type="ChEBI" id="CHEBI:537519"/>
        <dbReference type="EC" id="4.3.3.7"/>
    </reaction>
</comment>
<evidence type="ECO:0000256" key="12">
    <source>
        <dbReference type="HAMAP-Rule" id="MF_00418"/>
    </source>
</evidence>
<evidence type="ECO:0000256" key="9">
    <source>
        <dbReference type="ARBA" id="ARBA00023239"/>
    </source>
</evidence>
<dbReference type="InterPro" id="IPR020625">
    <property type="entry name" value="Schiff_base-form_aldolases_AS"/>
</dbReference>
<evidence type="ECO:0000256" key="1">
    <source>
        <dbReference type="ARBA" id="ARBA00003294"/>
    </source>
</evidence>
<dbReference type="STRING" id="885272.JonanDRAFT_0073"/>
<dbReference type="PANTHER" id="PTHR12128">
    <property type="entry name" value="DIHYDRODIPICOLINATE SYNTHASE"/>
    <property type="match status" value="1"/>
</dbReference>
<dbReference type="HOGENOM" id="CLU_049343_7_1_0"/>
<feature type="active site" description="Proton donor/acceptor" evidence="12 14">
    <location>
        <position position="132"/>
    </location>
</feature>
<evidence type="ECO:0000256" key="4">
    <source>
        <dbReference type="ARBA" id="ARBA00012086"/>
    </source>
</evidence>
<comment type="caution">
    <text evidence="12">Was originally thought to be a dihydrodipicolinate synthase (DHDPS), catalyzing the condensation of (S)-aspartate-beta-semialdehyde [(S)-ASA] and pyruvate to dihydrodipicolinate (DHDP). However, it was shown in E.coli that the product of the enzymatic reaction is not dihydrodipicolinate but in fact (4S)-4-hydroxy-2,3,4,5-tetrahydro-(2S)-dipicolinic acid (HTPA), and that the consecutive dehydration reaction leading to DHDP is not spontaneous but catalyzed by DapB.</text>
</comment>
<dbReference type="GO" id="GO:0019877">
    <property type="term" value="P:diaminopimelate biosynthetic process"/>
    <property type="evidence" value="ECO:0007669"/>
    <property type="project" value="UniProtKB-UniRule"/>
</dbReference>
<evidence type="ECO:0000256" key="6">
    <source>
        <dbReference type="ARBA" id="ARBA00022605"/>
    </source>
</evidence>
<feature type="active site" description="Schiff-base intermediate with substrate" evidence="12 14">
    <location>
        <position position="160"/>
    </location>
</feature>
<dbReference type="SUPFAM" id="SSF51569">
    <property type="entry name" value="Aldolase"/>
    <property type="match status" value="1"/>
</dbReference>
<reference evidence="16 17" key="1">
    <citation type="submission" date="2011-11" db="EMBL/GenBank/DDBJ databases">
        <title>The Noncontiguous Finished genome of Jonquetella anthropi DSM 22815.</title>
        <authorList>
            <consortium name="US DOE Joint Genome Institute (JGI-PGF)"/>
            <person name="Lucas S."/>
            <person name="Copeland A."/>
            <person name="Lapidus A."/>
            <person name="Glavina del Rio T."/>
            <person name="Dalin E."/>
            <person name="Tice H."/>
            <person name="Bruce D."/>
            <person name="Goodwin L."/>
            <person name="Pitluck S."/>
            <person name="Peters L."/>
            <person name="Mikhailova N."/>
            <person name="Held B."/>
            <person name="Kyrpides N."/>
            <person name="Mavromatis K."/>
            <person name="Ivanova N."/>
            <person name="Markowitz V."/>
            <person name="Cheng J.-F."/>
            <person name="Hugenholtz P."/>
            <person name="Woyke T."/>
            <person name="Wu D."/>
            <person name="Gronow S."/>
            <person name="Wellnitz S."/>
            <person name="Brambilla E."/>
            <person name="Klenk H.-P."/>
            <person name="Eisen J.A."/>
        </authorList>
    </citation>
    <scope>NUCLEOTIDE SEQUENCE [LARGE SCALE GENOMIC DNA]</scope>
    <source>
        <strain evidence="16 17">DSM 22815</strain>
    </source>
</reference>
<organism evidence="16 17">
    <name type="scientific">Jonquetella anthropi DSM 22815</name>
    <dbReference type="NCBI Taxonomy" id="885272"/>
    <lineage>
        <taxon>Bacteria</taxon>
        <taxon>Thermotogati</taxon>
        <taxon>Synergistota</taxon>
        <taxon>Synergistia</taxon>
        <taxon>Synergistales</taxon>
        <taxon>Dethiosulfovibrionaceae</taxon>
        <taxon>Jonquetella</taxon>
    </lineage>
</organism>
<evidence type="ECO:0000313" key="16">
    <source>
        <dbReference type="EMBL" id="EHM12508.1"/>
    </source>
</evidence>
<dbReference type="InterPro" id="IPR002220">
    <property type="entry name" value="DapA-like"/>
</dbReference>
<evidence type="ECO:0000256" key="7">
    <source>
        <dbReference type="ARBA" id="ARBA00022915"/>
    </source>
</evidence>
<evidence type="ECO:0000256" key="10">
    <source>
        <dbReference type="ARBA" id="ARBA00023270"/>
    </source>
</evidence>
<feature type="site" description="Part of a proton relay during catalysis" evidence="12">
    <location>
        <position position="43"/>
    </location>
</feature>
<dbReference type="Pfam" id="PF00701">
    <property type="entry name" value="DHDPS"/>
    <property type="match status" value="1"/>
</dbReference>
<feature type="binding site" evidence="12 15">
    <location>
        <position position="205"/>
    </location>
    <ligand>
        <name>pyruvate</name>
        <dbReference type="ChEBI" id="CHEBI:15361"/>
    </ligand>
</feature>
<evidence type="ECO:0000256" key="3">
    <source>
        <dbReference type="ARBA" id="ARBA00007592"/>
    </source>
</evidence>
<dbReference type="RefSeq" id="WP_008520020.1">
    <property type="nucleotide sequence ID" value="NZ_CM001376.1"/>
</dbReference>
<accession>H0ULW6</accession>
<keyword evidence="9 12" id="KW-0456">Lyase</keyword>
<dbReference type="GO" id="GO:0005829">
    <property type="term" value="C:cytosol"/>
    <property type="evidence" value="ECO:0007669"/>
    <property type="project" value="TreeGrafter"/>
</dbReference>
<evidence type="ECO:0000313" key="17">
    <source>
        <dbReference type="Proteomes" id="UP000003806"/>
    </source>
</evidence>
<evidence type="ECO:0000256" key="15">
    <source>
        <dbReference type="PIRSR" id="PIRSR001365-2"/>
    </source>
</evidence>
<dbReference type="GO" id="GO:0008840">
    <property type="term" value="F:4-hydroxy-tetrahydrodipicolinate synthase activity"/>
    <property type="evidence" value="ECO:0007669"/>
    <property type="project" value="UniProtKB-UniRule"/>
</dbReference>
<keyword evidence="5 12" id="KW-0963">Cytoplasm</keyword>
<keyword evidence="7 12" id="KW-0220">Diaminopimelate biosynthesis</keyword>
<dbReference type="Proteomes" id="UP000003806">
    <property type="component" value="Chromosome"/>
</dbReference>
<comment type="similarity">
    <text evidence="3 12 13">Belongs to the DapA family.</text>
</comment>
<sequence length="294" mass="31754">MFRGTGTALVTPFKDGAIDYPCWEKLIERQIEGGVEALIVLGTTGQAATLSRPERDEAVRFALSRVSGRVPVIIGTGTNCTASTIELSQSALELGADGILVVTPFYNKPTQDGLFEHFAAVARAARGKIILYNVPGRTGCNMSPATVLRLATIENIVGVKEASGNQFACDDLIRRLRVVRPDFKVFSGNDDQAFHLVCSGGDGVISVLSNLMPRETSDMIRAALAGRLEEARDMHLKLLPLMKDLFVESNPIPVTYTLARLGLCKNELRLPLVPAAKASEMLLDADLAEQDLLS</sequence>
<dbReference type="SMART" id="SM01130">
    <property type="entry name" value="DHDPS"/>
    <property type="match status" value="1"/>
</dbReference>
<keyword evidence="10 12" id="KW-0704">Schiff base</keyword>
<name>H0ULW6_9BACT</name>
<dbReference type="EC" id="4.3.3.7" evidence="4 12"/>
<dbReference type="PIRSF" id="PIRSF001365">
    <property type="entry name" value="DHDPS"/>
    <property type="match status" value="1"/>
</dbReference>
<comment type="pathway">
    <text evidence="2 12">Amino-acid biosynthesis; L-lysine biosynthesis via DAP pathway; (S)-tetrahydrodipicolinate from L-aspartate: step 3/4.</text>
</comment>
<feature type="site" description="Part of a proton relay during catalysis" evidence="12">
    <location>
        <position position="106"/>
    </location>
</feature>
<dbReference type="HAMAP" id="MF_00418">
    <property type="entry name" value="DapA"/>
    <property type="match status" value="1"/>
</dbReference>
<dbReference type="GO" id="GO:0009089">
    <property type="term" value="P:lysine biosynthetic process via diaminopimelate"/>
    <property type="evidence" value="ECO:0007669"/>
    <property type="project" value="UniProtKB-UniRule"/>
</dbReference>
<evidence type="ECO:0000256" key="8">
    <source>
        <dbReference type="ARBA" id="ARBA00023154"/>
    </source>
</evidence>
<feature type="binding site" evidence="12 15">
    <location>
        <position position="44"/>
    </location>
    <ligand>
        <name>pyruvate</name>
        <dbReference type="ChEBI" id="CHEBI:15361"/>
    </ligand>
</feature>
<gene>
    <name evidence="12" type="primary">dapA</name>
    <name evidence="16" type="ORF">JonanDRAFT_0073</name>
</gene>
<evidence type="ECO:0000256" key="11">
    <source>
        <dbReference type="ARBA" id="ARBA00047836"/>
    </source>
</evidence>
<dbReference type="PROSITE" id="PS00666">
    <property type="entry name" value="DHDPS_2"/>
    <property type="match status" value="1"/>
</dbReference>
<dbReference type="InterPro" id="IPR013785">
    <property type="entry name" value="Aldolase_TIM"/>
</dbReference>
<dbReference type="CDD" id="cd00950">
    <property type="entry name" value="DHDPS"/>
    <property type="match status" value="1"/>
</dbReference>